<reference evidence="2 3" key="1">
    <citation type="submission" date="2013-12" db="EMBL/GenBank/DDBJ databases">
        <authorList>
            <person name="Cubeta M."/>
            <person name="Pakala S."/>
            <person name="Fedorova N."/>
            <person name="Thomas E."/>
            <person name="Dean R."/>
            <person name="Jabaji S."/>
            <person name="Neate S."/>
            <person name="Toda T."/>
            <person name="Tavantzis S."/>
            <person name="Vilgalys R."/>
            <person name="Bharathan N."/>
            <person name="Pakala S."/>
            <person name="Losada L.S."/>
            <person name="Zafar N."/>
            <person name="Nierman W."/>
        </authorList>
    </citation>
    <scope>NUCLEOTIDE SEQUENCE [LARGE SCALE GENOMIC DNA]</scope>
    <source>
        <strain evidence="2 3">123E</strain>
    </source>
</reference>
<comment type="caution">
    <text evidence="2">The sequence shown here is derived from an EMBL/GenBank/DDBJ whole genome shotgun (WGS) entry which is preliminary data.</text>
</comment>
<protein>
    <submittedName>
        <fullName evidence="2">Uncharacterized protein</fullName>
    </submittedName>
</protein>
<dbReference type="Proteomes" id="UP000027456">
    <property type="component" value="Unassembled WGS sequence"/>
</dbReference>
<gene>
    <name evidence="2" type="ORF">V565_257930</name>
</gene>
<dbReference type="EMBL" id="AZST01001655">
    <property type="protein sequence ID" value="KEP45586.1"/>
    <property type="molecule type" value="Genomic_DNA"/>
</dbReference>
<evidence type="ECO:0000313" key="3">
    <source>
        <dbReference type="Proteomes" id="UP000027456"/>
    </source>
</evidence>
<dbReference type="AlphaFoldDB" id="A0A074REM6"/>
<keyword evidence="3" id="KW-1185">Reference proteome</keyword>
<sequence>MLLPVSAQFSGSNYSSMLSNKRDPTAKCRLRFSKVFLDPTDDISKWHDQQQSTRFHTIQYRKERTGVGHEFILLLLQRERGSDVDCYCRVERVGDPEHLTQVIYIDGTIAEDYIQAIPLSDPSSASLTHNSDVVVEITFPQTFMLRDVLAICCGISNHFRARRYTLQQYNCYFFSWTVILALARACMNWESSPSITEHVNNIRDRMMQSIYEQGPTRFHSVAYIVSNNTLDSHGNEGHPLDRAIRSRLCSVGFTHSICTALQDVLWTNRLPVRLMMSIKEDLAILARESIDLITLEQVGNIAIDIVTTQDKRDLDFEHAIHKVTQQAGLVCVQTIIKGFPQLLAAASPIFVLLKQRVGHEVWCKELAKCCRHPSRIFDVLEDNISSSESWSTSPRGQQPTSSSMRDLCFRPPSAILGFSARLTFTIMSTIAICFVGACIGLKDHKAPKQNVFQRVALCGKTIFRSAGLGIWAIPRNFHASKHLLLFTVGVQAAQRLGPAGYEHLGQLSAFDELDLLIIKSRDQVLEVFNTGLRELLDDKGEYQPSILRRCVASGVSTVLRGEHEEVWITILQQCLLEKLAWTTRTQLEGLVEQAHVEHVFKVIRKHGSGLSQAGIPNLGSQGSDIQPIKISNVALPSQACSVANPNPNSWFYQDLQHFIRQRISQLSNRETEFAPYLKHMPFAKEAKVCQNEIEVAMEEIWEVSQPLIGAQPNKV</sequence>
<dbReference type="STRING" id="1423351.A0A074REM6"/>
<dbReference type="OrthoDB" id="3249487at2759"/>
<organism evidence="2 3">
    <name type="scientific">Rhizoctonia solani 123E</name>
    <dbReference type="NCBI Taxonomy" id="1423351"/>
    <lineage>
        <taxon>Eukaryota</taxon>
        <taxon>Fungi</taxon>
        <taxon>Dikarya</taxon>
        <taxon>Basidiomycota</taxon>
        <taxon>Agaricomycotina</taxon>
        <taxon>Agaricomycetes</taxon>
        <taxon>Cantharellales</taxon>
        <taxon>Ceratobasidiaceae</taxon>
        <taxon>Rhizoctonia</taxon>
    </lineage>
</organism>
<name>A0A074REM6_9AGAM</name>
<proteinExistence type="predicted"/>
<accession>A0A074REM6</accession>
<feature type="compositionally biased region" description="Polar residues" evidence="1">
    <location>
        <begin position="386"/>
        <end position="404"/>
    </location>
</feature>
<evidence type="ECO:0000313" key="2">
    <source>
        <dbReference type="EMBL" id="KEP45586.1"/>
    </source>
</evidence>
<evidence type="ECO:0000256" key="1">
    <source>
        <dbReference type="SAM" id="MobiDB-lite"/>
    </source>
</evidence>
<feature type="region of interest" description="Disordered" evidence="1">
    <location>
        <begin position="386"/>
        <end position="406"/>
    </location>
</feature>
<dbReference type="HOGENOM" id="CLU_387860_0_0_1"/>